<keyword evidence="2" id="KW-1185">Reference proteome</keyword>
<evidence type="ECO:0000313" key="2">
    <source>
        <dbReference type="Proteomes" id="UP000789920"/>
    </source>
</evidence>
<name>A0ACA9S1P6_9GLOM</name>
<gene>
    <name evidence="1" type="ORF">RPERSI_LOCUS25848</name>
</gene>
<accession>A0ACA9S1P6</accession>
<feature type="non-terminal residue" evidence="1">
    <location>
        <position position="1"/>
    </location>
</feature>
<protein>
    <submittedName>
        <fullName evidence="1">15963_t:CDS:1</fullName>
    </submittedName>
</protein>
<proteinExistence type="predicted"/>
<evidence type="ECO:0000313" key="1">
    <source>
        <dbReference type="EMBL" id="CAG8822633.1"/>
    </source>
</evidence>
<comment type="caution">
    <text evidence="1">The sequence shown here is derived from an EMBL/GenBank/DDBJ whole genome shotgun (WGS) entry which is preliminary data.</text>
</comment>
<feature type="non-terminal residue" evidence="1">
    <location>
        <position position="161"/>
    </location>
</feature>
<dbReference type="Proteomes" id="UP000789920">
    <property type="component" value="Unassembled WGS sequence"/>
</dbReference>
<sequence length="161" mass="18243">HLEPFGSEMIKSKDPFKDLISRRILPVSSYETVRKNLNIEFGKENIQLFRKFLEDNAAAVSIKNHPAFIASILSAIGFVAPSKILISNSNSSHLSGHGSTILAIPLPNFVSYSKGYNPWEELLLPSTNPFTHSNRLEIINEVFYRYLNGEALLRFEWKTYG</sequence>
<reference evidence="1" key="1">
    <citation type="submission" date="2021-06" db="EMBL/GenBank/DDBJ databases">
        <authorList>
            <person name="Kallberg Y."/>
            <person name="Tangrot J."/>
            <person name="Rosling A."/>
        </authorList>
    </citation>
    <scope>NUCLEOTIDE SEQUENCE</scope>
    <source>
        <strain evidence="1">MA461A</strain>
    </source>
</reference>
<organism evidence="1 2">
    <name type="scientific">Racocetra persica</name>
    <dbReference type="NCBI Taxonomy" id="160502"/>
    <lineage>
        <taxon>Eukaryota</taxon>
        <taxon>Fungi</taxon>
        <taxon>Fungi incertae sedis</taxon>
        <taxon>Mucoromycota</taxon>
        <taxon>Glomeromycotina</taxon>
        <taxon>Glomeromycetes</taxon>
        <taxon>Diversisporales</taxon>
        <taxon>Gigasporaceae</taxon>
        <taxon>Racocetra</taxon>
    </lineage>
</organism>
<dbReference type="EMBL" id="CAJVQC010086520">
    <property type="protein sequence ID" value="CAG8822633.1"/>
    <property type="molecule type" value="Genomic_DNA"/>
</dbReference>